<dbReference type="EMBL" id="JAIQZE010000001">
    <property type="protein sequence ID" value="MBZ9777430.1"/>
    <property type="molecule type" value="Genomic_DNA"/>
</dbReference>
<gene>
    <name evidence="1" type="ORF">LB452_00715</name>
</gene>
<dbReference type="Proteomes" id="UP001199314">
    <property type="component" value="Unassembled WGS sequence"/>
</dbReference>
<evidence type="ECO:0000313" key="1">
    <source>
        <dbReference type="EMBL" id="MBZ9777430.1"/>
    </source>
</evidence>
<sequence length="136" mass="15602">MESHHYTCHYCQKEFVPKRRKVQKFCSTSCRVRHHQTSKGLKANQSQTLAQPIQDSKPMEVERISAAGIGNAAIGTTAADFIKSLLTKEENKTATKADMKRLESKLKRYHKINNMKPNALGLYPYFDLQTEEVVFR</sequence>
<dbReference type="RefSeq" id="WP_224459813.1">
    <property type="nucleotide sequence ID" value="NZ_JAIQZE010000001.1"/>
</dbReference>
<proteinExistence type="predicted"/>
<organism evidence="1 2">
    <name type="scientific">Psychroflexus longus</name>
    <dbReference type="NCBI Taxonomy" id="2873596"/>
    <lineage>
        <taxon>Bacteria</taxon>
        <taxon>Pseudomonadati</taxon>
        <taxon>Bacteroidota</taxon>
        <taxon>Flavobacteriia</taxon>
        <taxon>Flavobacteriales</taxon>
        <taxon>Flavobacteriaceae</taxon>
        <taxon>Psychroflexus</taxon>
    </lineage>
</organism>
<protein>
    <submittedName>
        <fullName evidence="1">Uncharacterized protein</fullName>
    </submittedName>
</protein>
<accession>A0ABS7XFF5</accession>
<keyword evidence="2" id="KW-1185">Reference proteome</keyword>
<reference evidence="2" key="1">
    <citation type="submission" date="2023-07" db="EMBL/GenBank/DDBJ databases">
        <title>Novel species isolated from saline lakes on Tibetan Plateau.</title>
        <authorList>
            <person name="Lu H."/>
        </authorList>
    </citation>
    <scope>NUCLEOTIDE SEQUENCE [LARGE SCALE GENOMIC DNA]</scope>
    <source>
        <strain evidence="2">CAK8W</strain>
    </source>
</reference>
<evidence type="ECO:0000313" key="2">
    <source>
        <dbReference type="Proteomes" id="UP001199314"/>
    </source>
</evidence>
<name>A0ABS7XFF5_9FLAO</name>
<comment type="caution">
    <text evidence="1">The sequence shown here is derived from an EMBL/GenBank/DDBJ whole genome shotgun (WGS) entry which is preliminary data.</text>
</comment>